<gene>
    <name evidence="1" type="ORF">RS86_00964</name>
</gene>
<dbReference type="PATRIC" id="fig|582680.6.peg.991"/>
<evidence type="ECO:0000313" key="2">
    <source>
        <dbReference type="Proteomes" id="UP000033740"/>
    </source>
</evidence>
<organism evidence="1 2">
    <name type="scientific">Microbacterium azadirachtae</name>
    <dbReference type="NCBI Taxonomy" id="582680"/>
    <lineage>
        <taxon>Bacteria</taxon>
        <taxon>Bacillati</taxon>
        <taxon>Actinomycetota</taxon>
        <taxon>Actinomycetes</taxon>
        <taxon>Micrococcales</taxon>
        <taxon>Microbacteriaceae</taxon>
        <taxon>Microbacterium</taxon>
    </lineage>
</organism>
<proteinExistence type="predicted"/>
<protein>
    <recommendedName>
        <fullName evidence="3">Nucleotidyltransferase</fullName>
    </recommendedName>
</protein>
<dbReference type="AlphaFoldDB" id="A0A0F0LMV9"/>
<evidence type="ECO:0000313" key="1">
    <source>
        <dbReference type="EMBL" id="KJL34478.1"/>
    </source>
</evidence>
<dbReference type="Proteomes" id="UP000033740">
    <property type="component" value="Unassembled WGS sequence"/>
</dbReference>
<keyword evidence="2" id="KW-1185">Reference proteome</keyword>
<comment type="caution">
    <text evidence="1">The sequence shown here is derived from an EMBL/GenBank/DDBJ whole genome shotgun (WGS) entry which is preliminary data.</text>
</comment>
<dbReference type="EMBL" id="JYIX01000028">
    <property type="protein sequence ID" value="KJL34478.1"/>
    <property type="molecule type" value="Genomic_DNA"/>
</dbReference>
<sequence length="299" mass="33905">MGSGTFELDAATQLAHALAATIARGLGVRALSLKGPIASHYELRPPRASADADVLIEPERFAEYCEALESRGWHTRVGRETPALIPQHSMTYIHPDWPCDIDVHWMFPGFFADPAAAFDALWSSRKQVSVAHSPVQAPSKAGSAVIMALHAERDRRSPKHIEERELVSAALSDIFTAGERDEFMTIARAGRAAWTLRDYIVAADLGPVVIDADADQQRRWALFSNRVDDASSVAWWQRVRTSPWPQKARWILRAIWVSRKDMPRNDPATLPSRNEMWSYQVHRWRRGSRATLRYFRDKR</sequence>
<dbReference type="InterPro" id="IPR039498">
    <property type="entry name" value="NTP_transf_5"/>
</dbReference>
<name>A0A0F0LMV9_9MICO</name>
<reference evidence="1 2" key="1">
    <citation type="submission" date="2015-02" db="EMBL/GenBank/DDBJ databases">
        <title>Draft genome sequences of ten Microbacterium spp. with emphasis on heavy metal contaminated environments.</title>
        <authorList>
            <person name="Corretto E."/>
        </authorList>
    </citation>
    <scope>NUCLEOTIDE SEQUENCE [LARGE SCALE GENOMIC DNA]</scope>
    <source>
        <strain evidence="1 2">ARN176</strain>
    </source>
</reference>
<dbReference type="STRING" id="582680.RS86_00964"/>
<accession>A0A0F0LMV9</accession>
<dbReference type="Pfam" id="PF14907">
    <property type="entry name" value="NTP_transf_5"/>
    <property type="match status" value="1"/>
</dbReference>
<evidence type="ECO:0008006" key="3">
    <source>
        <dbReference type="Google" id="ProtNLM"/>
    </source>
</evidence>